<dbReference type="EMBL" id="QUZM01000024">
    <property type="protein sequence ID" value="RFF38309.1"/>
    <property type="molecule type" value="Genomic_DNA"/>
</dbReference>
<dbReference type="GO" id="GO:0052621">
    <property type="term" value="F:diguanylate cyclase activity"/>
    <property type="evidence" value="ECO:0007669"/>
    <property type="project" value="UniProtKB-EC"/>
</dbReference>
<dbReference type="AlphaFoldDB" id="A0A3E1KI77"/>
<reference evidence="7 8" key="1">
    <citation type="submission" date="2018-08" db="EMBL/GenBank/DDBJ databases">
        <title>Genome sequencing of X. nasturtii WHRI 8984.</title>
        <authorList>
            <person name="Studholme D.J."/>
            <person name="Mchugh J."/>
            <person name="Vicente J."/>
        </authorList>
    </citation>
    <scope>NUCLEOTIDE SEQUENCE [LARGE SCALE GENOMIC DNA]</scope>
    <source>
        <strain evidence="7 8">WHRI 8984</strain>
    </source>
</reference>
<dbReference type="GO" id="GO:0043709">
    <property type="term" value="P:cell adhesion involved in single-species biofilm formation"/>
    <property type="evidence" value="ECO:0007669"/>
    <property type="project" value="TreeGrafter"/>
</dbReference>
<evidence type="ECO:0000256" key="2">
    <source>
        <dbReference type="ARBA" id="ARBA00012528"/>
    </source>
</evidence>
<keyword evidence="4" id="KW-0597">Phosphoprotein</keyword>
<comment type="cofactor">
    <cofactor evidence="1">
        <name>Mg(2+)</name>
        <dbReference type="ChEBI" id="CHEBI:18420"/>
    </cofactor>
</comment>
<dbReference type="GO" id="GO:0005886">
    <property type="term" value="C:plasma membrane"/>
    <property type="evidence" value="ECO:0007669"/>
    <property type="project" value="TreeGrafter"/>
</dbReference>
<dbReference type="PANTHER" id="PTHR45138">
    <property type="entry name" value="REGULATORY COMPONENTS OF SENSORY TRANSDUCTION SYSTEM"/>
    <property type="match status" value="1"/>
</dbReference>
<dbReference type="SUPFAM" id="SSF55073">
    <property type="entry name" value="Nucleotide cyclase"/>
    <property type="match status" value="1"/>
</dbReference>
<dbReference type="GeneID" id="97211949"/>
<dbReference type="InterPro" id="IPR000160">
    <property type="entry name" value="GGDEF_dom"/>
</dbReference>
<dbReference type="PROSITE" id="PS50887">
    <property type="entry name" value="GGDEF"/>
    <property type="match status" value="1"/>
</dbReference>
<dbReference type="OrthoDB" id="9803824at2"/>
<evidence type="ECO:0000259" key="6">
    <source>
        <dbReference type="PROSITE" id="PS50887"/>
    </source>
</evidence>
<dbReference type="GO" id="GO:1902201">
    <property type="term" value="P:negative regulation of bacterial-type flagellum-dependent cell motility"/>
    <property type="evidence" value="ECO:0007669"/>
    <property type="project" value="TreeGrafter"/>
</dbReference>
<feature type="domain" description="GGDEF" evidence="6">
    <location>
        <begin position="176"/>
        <end position="311"/>
    </location>
</feature>
<dbReference type="PROSITE" id="PS50110">
    <property type="entry name" value="RESPONSE_REGULATORY"/>
    <property type="match status" value="1"/>
</dbReference>
<comment type="caution">
    <text evidence="7">The sequence shown here is derived from an EMBL/GenBank/DDBJ whole genome shotgun (WGS) entry which is preliminary data.</text>
</comment>
<dbReference type="SMART" id="SM00448">
    <property type="entry name" value="REC"/>
    <property type="match status" value="1"/>
</dbReference>
<dbReference type="InterPro" id="IPR029787">
    <property type="entry name" value="Nucleotide_cyclase"/>
</dbReference>
<sequence length="311" mass="34178">MSLFDTYRRLAPDGRRPRVLVVDDQPINIHALNELLREDCDVSMALDGQRALQLCREQPPDLVVLDVVMPELDGLQVCRHLKADPATADIPVIFVTGQDTPEEEVTALQAGAADFISKPMQPVVVRARVQNQLVMKLQSDLLRAMAALDGLTGVANRRRFDEALQLAWKNCQRENRPCGVLMIDVDHFKRYNDHYGHLSGDACLREVARQLAGCLARPLDLLARYGGEEFVALLPDSNSDGVREVARLMLQAIAQLRLPHADSSVGPWLSVSIGGASMLPTPALVPATVLAHADTQLYQAKQEGRARACVA</sequence>
<dbReference type="PANTHER" id="PTHR45138:SF9">
    <property type="entry name" value="DIGUANYLATE CYCLASE DGCM-RELATED"/>
    <property type="match status" value="1"/>
</dbReference>
<dbReference type="FunFam" id="3.30.70.270:FF:000001">
    <property type="entry name" value="Diguanylate cyclase domain protein"/>
    <property type="match status" value="1"/>
</dbReference>
<gene>
    <name evidence="7" type="ORF">DZD52_12915</name>
</gene>
<comment type="catalytic activity">
    <reaction evidence="3">
        <text>2 GTP = 3',3'-c-di-GMP + 2 diphosphate</text>
        <dbReference type="Rhea" id="RHEA:24898"/>
        <dbReference type="ChEBI" id="CHEBI:33019"/>
        <dbReference type="ChEBI" id="CHEBI:37565"/>
        <dbReference type="ChEBI" id="CHEBI:58805"/>
        <dbReference type="EC" id="2.7.7.65"/>
    </reaction>
</comment>
<dbReference type="GO" id="GO:0000160">
    <property type="term" value="P:phosphorelay signal transduction system"/>
    <property type="evidence" value="ECO:0007669"/>
    <property type="project" value="InterPro"/>
</dbReference>
<dbReference type="InterPro" id="IPR050469">
    <property type="entry name" value="Diguanylate_Cyclase"/>
</dbReference>
<evidence type="ECO:0000256" key="1">
    <source>
        <dbReference type="ARBA" id="ARBA00001946"/>
    </source>
</evidence>
<feature type="modified residue" description="4-aspartylphosphate" evidence="4">
    <location>
        <position position="66"/>
    </location>
</feature>
<dbReference type="Gene3D" id="3.30.70.270">
    <property type="match status" value="1"/>
</dbReference>
<dbReference type="SMART" id="SM00267">
    <property type="entry name" value="GGDEF"/>
    <property type="match status" value="1"/>
</dbReference>
<evidence type="ECO:0000256" key="4">
    <source>
        <dbReference type="PROSITE-ProRule" id="PRU00169"/>
    </source>
</evidence>
<dbReference type="InterPro" id="IPR043128">
    <property type="entry name" value="Rev_trsase/Diguanyl_cyclase"/>
</dbReference>
<dbReference type="RefSeq" id="WP_116906096.1">
    <property type="nucleotide sequence ID" value="NZ_CP142084.2"/>
</dbReference>
<protein>
    <recommendedName>
        <fullName evidence="2">diguanylate cyclase</fullName>
        <ecNumber evidence="2">2.7.7.65</ecNumber>
    </recommendedName>
</protein>
<name>A0A3E1KI77_9XANT</name>
<proteinExistence type="predicted"/>
<accession>A0A3E1KI77</accession>
<dbReference type="SUPFAM" id="SSF52172">
    <property type="entry name" value="CheY-like"/>
    <property type="match status" value="1"/>
</dbReference>
<dbReference type="Pfam" id="PF00072">
    <property type="entry name" value="Response_reg"/>
    <property type="match status" value="1"/>
</dbReference>
<evidence type="ECO:0000256" key="3">
    <source>
        <dbReference type="ARBA" id="ARBA00034247"/>
    </source>
</evidence>
<dbReference type="NCBIfam" id="TIGR00254">
    <property type="entry name" value="GGDEF"/>
    <property type="match status" value="1"/>
</dbReference>
<dbReference type="Proteomes" id="UP000259570">
    <property type="component" value="Unassembled WGS sequence"/>
</dbReference>
<evidence type="ECO:0000259" key="5">
    <source>
        <dbReference type="PROSITE" id="PS50110"/>
    </source>
</evidence>
<evidence type="ECO:0000313" key="8">
    <source>
        <dbReference type="Proteomes" id="UP000259570"/>
    </source>
</evidence>
<dbReference type="CDD" id="cd01949">
    <property type="entry name" value="GGDEF"/>
    <property type="match status" value="1"/>
</dbReference>
<dbReference type="EC" id="2.7.7.65" evidence="2"/>
<dbReference type="STRING" id="1843581.A7D16_12085"/>
<dbReference type="InterPro" id="IPR011006">
    <property type="entry name" value="CheY-like_superfamily"/>
</dbReference>
<evidence type="ECO:0000313" key="7">
    <source>
        <dbReference type="EMBL" id="RFF38309.1"/>
    </source>
</evidence>
<organism evidence="7 8">
    <name type="scientific">Xanthomonas nasturtii</name>
    <dbReference type="NCBI Taxonomy" id="1843581"/>
    <lineage>
        <taxon>Bacteria</taxon>
        <taxon>Pseudomonadati</taxon>
        <taxon>Pseudomonadota</taxon>
        <taxon>Gammaproteobacteria</taxon>
        <taxon>Lysobacterales</taxon>
        <taxon>Lysobacteraceae</taxon>
        <taxon>Xanthomonas</taxon>
    </lineage>
</organism>
<dbReference type="Pfam" id="PF00990">
    <property type="entry name" value="GGDEF"/>
    <property type="match status" value="1"/>
</dbReference>
<dbReference type="Gene3D" id="3.40.50.2300">
    <property type="match status" value="1"/>
</dbReference>
<feature type="domain" description="Response regulatory" evidence="5">
    <location>
        <begin position="18"/>
        <end position="133"/>
    </location>
</feature>
<dbReference type="InterPro" id="IPR001789">
    <property type="entry name" value="Sig_transdc_resp-reg_receiver"/>
</dbReference>